<name>A0ABR1NKW5_9PEZI</name>
<protein>
    <recommendedName>
        <fullName evidence="3">Secreted protein</fullName>
    </recommendedName>
</protein>
<evidence type="ECO:0000313" key="2">
    <source>
        <dbReference type="Proteomes" id="UP001367316"/>
    </source>
</evidence>
<evidence type="ECO:0000313" key="1">
    <source>
        <dbReference type="EMBL" id="KAK7615072.1"/>
    </source>
</evidence>
<organism evidence="1 2">
    <name type="scientific">Phyllosticta paracitricarpa</name>
    <dbReference type="NCBI Taxonomy" id="2016321"/>
    <lineage>
        <taxon>Eukaryota</taxon>
        <taxon>Fungi</taxon>
        <taxon>Dikarya</taxon>
        <taxon>Ascomycota</taxon>
        <taxon>Pezizomycotina</taxon>
        <taxon>Dothideomycetes</taxon>
        <taxon>Dothideomycetes incertae sedis</taxon>
        <taxon>Botryosphaeriales</taxon>
        <taxon>Phyllostictaceae</taxon>
        <taxon>Phyllosticta</taxon>
    </lineage>
</organism>
<keyword evidence="2" id="KW-1185">Reference proteome</keyword>
<evidence type="ECO:0008006" key="3">
    <source>
        <dbReference type="Google" id="ProtNLM"/>
    </source>
</evidence>
<dbReference type="Proteomes" id="UP001367316">
    <property type="component" value="Unassembled WGS sequence"/>
</dbReference>
<sequence>MAHILRAWSFFGLLQPRSRACLVSSNPPIFFLLCFLQDHVMSPCLFVPLLLFFSSGDYCFCFCIGSGELKGRKQTFAFDFSFYRRRHFFLFPVSPPALPCPARWRVRTDQSLRLFF</sequence>
<dbReference type="EMBL" id="JBBPBF010000002">
    <property type="protein sequence ID" value="KAK7615072.1"/>
    <property type="molecule type" value="Genomic_DNA"/>
</dbReference>
<proteinExistence type="predicted"/>
<gene>
    <name evidence="1" type="ORF">JOL62DRAFT_140475</name>
</gene>
<reference evidence="1 2" key="1">
    <citation type="submission" date="2024-04" db="EMBL/GenBank/DDBJ databases">
        <title>Phyllosticta paracitricarpa is synonymous to the EU quarantine fungus P. citricarpa based on phylogenomic analyses.</title>
        <authorList>
            <consortium name="Lawrence Berkeley National Laboratory"/>
            <person name="Van ingen-buijs V.A."/>
            <person name="Van westerhoven A.C."/>
            <person name="Haridas S."/>
            <person name="Skiadas P."/>
            <person name="Martin F."/>
            <person name="Groenewald J.Z."/>
            <person name="Crous P.W."/>
            <person name="Seidl M.F."/>
        </authorList>
    </citation>
    <scope>NUCLEOTIDE SEQUENCE [LARGE SCALE GENOMIC DNA]</scope>
    <source>
        <strain evidence="1 2">CBS 141358</strain>
    </source>
</reference>
<comment type="caution">
    <text evidence="1">The sequence shown here is derived from an EMBL/GenBank/DDBJ whole genome shotgun (WGS) entry which is preliminary data.</text>
</comment>
<accession>A0ABR1NKW5</accession>